<dbReference type="GeneID" id="94826401"/>
<comment type="caution">
    <text evidence="2">The sequence shown here is derived from an EMBL/GenBank/DDBJ whole genome shotgun (WGS) entry which is preliminary data.</text>
</comment>
<sequence length="640" mass="73154">MDKFIAEPPTLYSSSDFEFLPYLNAYNREVYYRTDTQTLKDKLQSRRSRSNYNPHSPIIIHQPFSESEHNSVLEYLFITKFFNRNSPIHALPYQLMSSMHNINDRKGTLPRSAESIIQYLTEIYIRRSTLYNAEDNPIVFTSKSFDFPKKKDKHSFALQPPIAEIGMFSKTSKVLKIQSILPAVIAIFISDVSPIVIDLSVSCNVSKPSFTTSFLMSGTSRFTISGNPEFCSDMHRFCCFYEDGILNFIDLTHRVRFKNNDTTIHSFKCWPYPCFETLTMLCACIDPLPSNSSKNSNNQISDQSESRSSNQNNNQNSENHKGFRGYENMIIAASTNVGSISAWEFHGSDHTVSRFSYDLKPMKLEWISGRRLVVVTEEQDITILPFPWDVEDFEPEKFTMDVSHRFVECQGDAYVLEEIHHIQSELDSSTFTANDQNLFNTNSLDISTPSYISNSGFNSHSGFNGYENSFMGSFGKNGLNKNRSMNGLGKLSSQEIEKLTIYGKHKVKVITHNEGTFELEVDFPIYSCAYTNGAFAMSNCKGEIFIWDHKVRHTRTMIPESNPITSIVPVDLWRNAKPMFARVSNTETRFFDAYGKISVETTVAEPSKGENSKVDPFFHKNGYCVTIDDQFKVSVTWFGY</sequence>
<feature type="region of interest" description="Disordered" evidence="1">
    <location>
        <begin position="294"/>
        <end position="320"/>
    </location>
</feature>
<dbReference type="VEuPathDB" id="TrichDB:TRFO_04113"/>
<dbReference type="Proteomes" id="UP000179807">
    <property type="component" value="Unassembled WGS sequence"/>
</dbReference>
<organism evidence="2 3">
    <name type="scientific">Tritrichomonas foetus</name>
    <dbReference type="NCBI Taxonomy" id="1144522"/>
    <lineage>
        <taxon>Eukaryota</taxon>
        <taxon>Metamonada</taxon>
        <taxon>Parabasalia</taxon>
        <taxon>Tritrichomonadida</taxon>
        <taxon>Tritrichomonadidae</taxon>
        <taxon>Tritrichomonas</taxon>
    </lineage>
</organism>
<feature type="compositionally biased region" description="Low complexity" evidence="1">
    <location>
        <begin position="294"/>
        <end position="317"/>
    </location>
</feature>
<dbReference type="SUPFAM" id="SSF50978">
    <property type="entry name" value="WD40 repeat-like"/>
    <property type="match status" value="1"/>
</dbReference>
<dbReference type="AlphaFoldDB" id="A0A1J4KHV7"/>
<evidence type="ECO:0000313" key="2">
    <source>
        <dbReference type="EMBL" id="OHT10626.1"/>
    </source>
</evidence>
<evidence type="ECO:0000256" key="1">
    <source>
        <dbReference type="SAM" id="MobiDB-lite"/>
    </source>
</evidence>
<proteinExistence type="predicted"/>
<name>A0A1J4KHV7_9EUKA</name>
<accession>A0A1J4KHV7</accession>
<evidence type="ECO:0000313" key="3">
    <source>
        <dbReference type="Proteomes" id="UP000179807"/>
    </source>
</evidence>
<gene>
    <name evidence="2" type="ORF">TRFO_04113</name>
</gene>
<protein>
    <submittedName>
        <fullName evidence="2">Uncharacterized protein</fullName>
    </submittedName>
</protein>
<dbReference type="EMBL" id="MLAK01000605">
    <property type="protein sequence ID" value="OHT10626.1"/>
    <property type="molecule type" value="Genomic_DNA"/>
</dbReference>
<reference evidence="2" key="1">
    <citation type="submission" date="2016-10" db="EMBL/GenBank/DDBJ databases">
        <authorList>
            <person name="Benchimol M."/>
            <person name="Almeida L.G."/>
            <person name="Vasconcelos A.T."/>
            <person name="Perreira-Neves A."/>
            <person name="Rosa I.A."/>
            <person name="Tasca T."/>
            <person name="Bogo M.R."/>
            <person name="de Souza W."/>
        </authorList>
    </citation>
    <scope>NUCLEOTIDE SEQUENCE [LARGE SCALE GENOMIC DNA]</scope>
    <source>
        <strain evidence="2">K</strain>
    </source>
</reference>
<keyword evidence="3" id="KW-1185">Reference proteome</keyword>
<dbReference type="RefSeq" id="XP_068363762.1">
    <property type="nucleotide sequence ID" value="XM_068491697.1"/>
</dbReference>
<dbReference type="InterPro" id="IPR036322">
    <property type="entry name" value="WD40_repeat_dom_sf"/>
</dbReference>